<dbReference type="Gene3D" id="2.60.40.10">
    <property type="entry name" value="Immunoglobulins"/>
    <property type="match status" value="3"/>
</dbReference>
<dbReference type="KEGG" id="hor:Hore_20490"/>
<dbReference type="GO" id="GO:0005975">
    <property type="term" value="P:carbohydrate metabolic process"/>
    <property type="evidence" value="ECO:0007669"/>
    <property type="project" value="InterPro"/>
</dbReference>
<dbReference type="InterPro" id="IPR017853">
    <property type="entry name" value="GH"/>
</dbReference>
<dbReference type="OrthoDB" id="9762066at2"/>
<dbReference type="InterPro" id="IPR051913">
    <property type="entry name" value="GH2_Domain-Containing"/>
</dbReference>
<dbReference type="InterPro" id="IPR008979">
    <property type="entry name" value="Galactose-bd-like_sf"/>
</dbReference>
<dbReference type="AlphaFoldDB" id="B8CZU2"/>
<dbReference type="RefSeq" id="WP_015923763.1">
    <property type="nucleotide sequence ID" value="NC_011899.1"/>
</dbReference>
<keyword evidence="11" id="KW-1185">Reference proteome</keyword>
<dbReference type="PANTHER" id="PTHR42732">
    <property type="entry name" value="BETA-GALACTOSIDASE"/>
    <property type="match status" value="1"/>
</dbReference>
<sequence length="750" mass="86489">MKRKILNFNTDWFFLDKDIEGAKGIDFSQSGMEKVNLPHPNRILPHHYFEESDYQFVSWYRRPFYLEEEYKGKRVIVEFDGVMTVAEIYVNGQFVGEHKGGYTSFSFDITDYLLSGENNLLAVRVDSSQRKDIPPEGNLVDYLLFGGIYRDVKMVIVDPVYINWSFIELKDVNLEAGVIKPRFELVNTTGNRQKIVLNSQVINKEGKVVAMVESRHLLEPGVTSLEQPEVKIKEPELWHPDHPYLYHVYTEVKVEGKLVDDYKTRIGLRKVEFKEDGKFYINDKPLKLRGLNRHQMFPYLGNAMPDRGQRKDAEILKYELGLNFVRSSHYPADSSFLDKCDEIGLLVLEEIPGWQHIGNRDWQELSKRNVEEMIVRDRNHPCIFLWGVRINESPDNHDFYLETNEIAHRLDSTRPTCGIRNFQDSEFLEDVFTYNDFELNLEGKIKLPNHQPYMITEYMGHMYPTKAYDSVERLIKHAVRHAHIQDKQYGVPYLAGASGWCAFDYNTHADFGSGDRVCYHGVCDMFRLPKFAAYFYKSQIDPDVEKVVFIARYLTPSFNEDYGDEVIVFSNCEEVELYVGDKLITSARPNRVDYPSLPHPPFTFKDCTWWEWGASTISCLKAVGKIDGKQVAEHTIYPFGRPERLVLKPDYTKLTADGADCTRVVVELQDEHGQVLHLAHHPVFFELEGVGELIGENPFSLEVGRGAVFIRAGRTPGKIQLTGKVQGLPPVTIVVSTEPLEDKIVPLPRK</sequence>
<evidence type="ECO:0000256" key="2">
    <source>
        <dbReference type="ARBA" id="ARBA00022801"/>
    </source>
</evidence>
<dbReference type="SUPFAM" id="SSF51445">
    <property type="entry name" value="(Trans)glycosidases"/>
    <property type="match status" value="1"/>
</dbReference>
<name>B8CZU2_HALOH</name>
<dbReference type="Gene3D" id="2.60.120.260">
    <property type="entry name" value="Galactose-binding domain-like"/>
    <property type="match status" value="1"/>
</dbReference>
<keyword evidence="3 4" id="KW-0326">Glycosidase</keyword>
<evidence type="ECO:0000259" key="8">
    <source>
        <dbReference type="Pfam" id="PF16355"/>
    </source>
</evidence>
<dbReference type="Pfam" id="PF18565">
    <property type="entry name" value="Glyco_hydro2_C5"/>
    <property type="match status" value="1"/>
</dbReference>
<dbReference type="PROSITE" id="PS00608">
    <property type="entry name" value="GLYCOSYL_HYDROL_F2_2"/>
    <property type="match status" value="1"/>
</dbReference>
<evidence type="ECO:0000313" key="10">
    <source>
        <dbReference type="EMBL" id="ACL70794.1"/>
    </source>
</evidence>
<dbReference type="EMBL" id="CP001098">
    <property type="protein sequence ID" value="ACL70794.1"/>
    <property type="molecule type" value="Genomic_DNA"/>
</dbReference>
<dbReference type="EC" id="3.2.1.23" evidence="10"/>
<feature type="domain" description="DUF4982" evidence="8">
    <location>
        <begin position="565"/>
        <end position="632"/>
    </location>
</feature>
<dbReference type="Proteomes" id="UP000000719">
    <property type="component" value="Chromosome"/>
</dbReference>
<dbReference type="Pfam" id="PF00703">
    <property type="entry name" value="Glyco_hydro_2"/>
    <property type="match status" value="1"/>
</dbReference>
<dbReference type="STRING" id="373903.Hore_20490"/>
<evidence type="ECO:0000256" key="1">
    <source>
        <dbReference type="ARBA" id="ARBA00007401"/>
    </source>
</evidence>
<evidence type="ECO:0000259" key="7">
    <source>
        <dbReference type="Pfam" id="PF02837"/>
    </source>
</evidence>
<evidence type="ECO:0000259" key="9">
    <source>
        <dbReference type="Pfam" id="PF18565"/>
    </source>
</evidence>
<dbReference type="InterPro" id="IPR006104">
    <property type="entry name" value="Glyco_hydro_2_N"/>
</dbReference>
<dbReference type="SUPFAM" id="SSF49785">
    <property type="entry name" value="Galactose-binding domain-like"/>
    <property type="match status" value="1"/>
</dbReference>
<feature type="domain" description="Glycoside hydrolase family 2" evidence="9">
    <location>
        <begin position="645"/>
        <end position="733"/>
    </location>
</feature>
<proteinExistence type="inferred from homology"/>
<dbReference type="CAZy" id="GH2">
    <property type="family name" value="Glycoside Hydrolase Family 2"/>
</dbReference>
<keyword evidence="2 4" id="KW-0378">Hydrolase</keyword>
<accession>B8CZU2</accession>
<feature type="domain" description="Glycoside hydrolase family 2 immunoglobulin-like beta-sandwich" evidence="5">
    <location>
        <begin position="161"/>
        <end position="269"/>
    </location>
</feature>
<dbReference type="InterPro" id="IPR006103">
    <property type="entry name" value="Glyco_hydro_2_cat"/>
</dbReference>
<dbReference type="PROSITE" id="PS00719">
    <property type="entry name" value="GLYCOSYL_HYDROL_F2_1"/>
    <property type="match status" value="1"/>
</dbReference>
<evidence type="ECO:0000256" key="4">
    <source>
        <dbReference type="RuleBase" id="RU361154"/>
    </source>
</evidence>
<dbReference type="InterPro" id="IPR006102">
    <property type="entry name" value="Ig-like_GH2"/>
</dbReference>
<dbReference type="InterPro" id="IPR040605">
    <property type="entry name" value="Glyco_hydro2_dom5"/>
</dbReference>
<reference evidence="10 11" key="1">
    <citation type="journal article" date="2009" name="PLoS ONE">
        <title>Genome analysis of the anaerobic thermohalophilic bacterium Halothermothrix orenii.</title>
        <authorList>
            <person name="Mavromatis K."/>
            <person name="Ivanova N."/>
            <person name="Anderson I."/>
            <person name="Lykidis A."/>
            <person name="Hooper S.D."/>
            <person name="Sun H."/>
            <person name="Kunin V."/>
            <person name="Lapidus A."/>
            <person name="Hugenholtz P."/>
            <person name="Patel B."/>
            <person name="Kyrpides N.C."/>
        </authorList>
    </citation>
    <scope>NUCLEOTIDE SEQUENCE [LARGE SCALE GENOMIC DNA]</scope>
    <source>
        <strain evidence="11">H 168 / OCM 544 / DSM 9562</strain>
    </source>
</reference>
<dbReference type="Pfam" id="PF02836">
    <property type="entry name" value="Glyco_hydro_2_C"/>
    <property type="match status" value="1"/>
</dbReference>
<evidence type="ECO:0000313" key="11">
    <source>
        <dbReference type="Proteomes" id="UP000000719"/>
    </source>
</evidence>
<dbReference type="PANTHER" id="PTHR42732:SF1">
    <property type="entry name" value="BETA-MANNOSIDASE"/>
    <property type="match status" value="1"/>
</dbReference>
<feature type="domain" description="Glycosyl hydrolases family 2 sugar binding" evidence="7">
    <location>
        <begin position="57"/>
        <end position="154"/>
    </location>
</feature>
<organism evidence="10 11">
    <name type="scientific">Halothermothrix orenii (strain H 168 / OCM 544 / DSM 9562)</name>
    <dbReference type="NCBI Taxonomy" id="373903"/>
    <lineage>
        <taxon>Bacteria</taxon>
        <taxon>Bacillati</taxon>
        <taxon>Bacillota</taxon>
        <taxon>Clostridia</taxon>
        <taxon>Halanaerobiales</taxon>
        <taxon>Halothermotrichaceae</taxon>
        <taxon>Halothermothrix</taxon>
    </lineage>
</organism>
<dbReference type="InterPro" id="IPR023232">
    <property type="entry name" value="Glyco_hydro_2_AS"/>
</dbReference>
<protein>
    <submittedName>
        <fullName evidence="10">Beta-galactosidase</fullName>
        <ecNumber evidence="10">3.2.1.23</ecNumber>
    </submittedName>
</protein>
<dbReference type="PRINTS" id="PR00132">
    <property type="entry name" value="GLHYDRLASE2"/>
</dbReference>
<evidence type="ECO:0000259" key="6">
    <source>
        <dbReference type="Pfam" id="PF02836"/>
    </source>
</evidence>
<dbReference type="HOGENOM" id="CLU_006501_5_1_9"/>
<gene>
    <name evidence="10" type="ordered locus">Hore_20490</name>
</gene>
<dbReference type="InterPro" id="IPR023230">
    <property type="entry name" value="Glyco_hydro_2_CS"/>
</dbReference>
<dbReference type="GO" id="GO:0004565">
    <property type="term" value="F:beta-galactosidase activity"/>
    <property type="evidence" value="ECO:0007669"/>
    <property type="project" value="UniProtKB-EC"/>
</dbReference>
<feature type="domain" description="Glycoside hydrolase family 2 catalytic" evidence="6">
    <location>
        <begin position="275"/>
        <end position="540"/>
    </location>
</feature>
<dbReference type="Pfam" id="PF16355">
    <property type="entry name" value="DUF4982"/>
    <property type="match status" value="1"/>
</dbReference>
<dbReference type="InterPro" id="IPR036156">
    <property type="entry name" value="Beta-gal/glucu_dom_sf"/>
</dbReference>
<evidence type="ECO:0000259" key="5">
    <source>
        <dbReference type="Pfam" id="PF00703"/>
    </source>
</evidence>
<dbReference type="Gene3D" id="3.20.20.80">
    <property type="entry name" value="Glycosidases"/>
    <property type="match status" value="1"/>
</dbReference>
<dbReference type="Pfam" id="PF02837">
    <property type="entry name" value="Glyco_hydro_2_N"/>
    <property type="match status" value="1"/>
</dbReference>
<dbReference type="InterPro" id="IPR013783">
    <property type="entry name" value="Ig-like_fold"/>
</dbReference>
<evidence type="ECO:0000256" key="3">
    <source>
        <dbReference type="ARBA" id="ARBA00023295"/>
    </source>
</evidence>
<dbReference type="SUPFAM" id="SSF49303">
    <property type="entry name" value="beta-Galactosidase/glucuronidase domain"/>
    <property type="match status" value="1"/>
</dbReference>
<comment type="similarity">
    <text evidence="1 4">Belongs to the glycosyl hydrolase 2 family.</text>
</comment>
<dbReference type="InterPro" id="IPR006101">
    <property type="entry name" value="Glyco_hydro_2"/>
</dbReference>
<dbReference type="eggNOG" id="COG3250">
    <property type="taxonomic scope" value="Bacteria"/>
</dbReference>
<dbReference type="InterPro" id="IPR032311">
    <property type="entry name" value="DUF4982"/>
</dbReference>